<dbReference type="NCBIfam" id="TIGR00152">
    <property type="entry name" value="dephospho-CoA kinase"/>
    <property type="match status" value="1"/>
</dbReference>
<dbReference type="HAMAP" id="MF_00376">
    <property type="entry name" value="Dephospho_CoA_kinase"/>
    <property type="match status" value="1"/>
</dbReference>
<gene>
    <name evidence="5 7" type="primary">coaE</name>
    <name evidence="7" type="ORF">ACFSJC_19865</name>
</gene>
<keyword evidence="4 5" id="KW-0173">Coenzyme A biosynthesis</keyword>
<accession>A0ABW4YEJ1</accession>
<comment type="catalytic activity">
    <reaction evidence="5">
        <text>3'-dephospho-CoA + ATP = ADP + CoA + H(+)</text>
        <dbReference type="Rhea" id="RHEA:18245"/>
        <dbReference type="ChEBI" id="CHEBI:15378"/>
        <dbReference type="ChEBI" id="CHEBI:30616"/>
        <dbReference type="ChEBI" id="CHEBI:57287"/>
        <dbReference type="ChEBI" id="CHEBI:57328"/>
        <dbReference type="ChEBI" id="CHEBI:456216"/>
        <dbReference type="EC" id="2.7.1.24"/>
    </reaction>
</comment>
<feature type="binding site" evidence="5">
    <location>
        <begin position="11"/>
        <end position="16"/>
    </location>
    <ligand>
        <name>ATP</name>
        <dbReference type="ChEBI" id="CHEBI:30616"/>
    </ligand>
</feature>
<keyword evidence="5" id="KW-0963">Cytoplasm</keyword>
<evidence type="ECO:0000313" key="7">
    <source>
        <dbReference type="EMBL" id="MFD2114113.1"/>
    </source>
</evidence>
<organism evidence="7 8">
    <name type="scientific">Thiorhodococcus fuscus</name>
    <dbReference type="NCBI Taxonomy" id="527200"/>
    <lineage>
        <taxon>Bacteria</taxon>
        <taxon>Pseudomonadati</taxon>
        <taxon>Pseudomonadota</taxon>
        <taxon>Gammaproteobacteria</taxon>
        <taxon>Chromatiales</taxon>
        <taxon>Chromatiaceae</taxon>
        <taxon>Thiorhodococcus</taxon>
    </lineage>
</organism>
<evidence type="ECO:0000256" key="2">
    <source>
        <dbReference type="ARBA" id="ARBA00022741"/>
    </source>
</evidence>
<dbReference type="Proteomes" id="UP001597337">
    <property type="component" value="Unassembled WGS sequence"/>
</dbReference>
<dbReference type="PROSITE" id="PS51219">
    <property type="entry name" value="DPCK"/>
    <property type="match status" value="1"/>
</dbReference>
<evidence type="ECO:0000256" key="4">
    <source>
        <dbReference type="ARBA" id="ARBA00022993"/>
    </source>
</evidence>
<keyword evidence="5 7" id="KW-0418">Kinase</keyword>
<sequence length="202" mass="22436">MLIVALTGGIGSGKTTVADRLAELGAGVIDTDQLSRELTADKGPMLPDIREAFGDGVFHSDGRLDRAALRQRVFEDPIARKRLESILHPPIRRMMLERLDALDTPYAVMVVPLLFETGQQILAQRILVVDVPEDVQIERVRTRSGLPIAEIERIIASQVPRNVRLARADDIIDNAGAPDTLEPQIQRIHRHYMDLAARTPSQ</sequence>
<dbReference type="InterPro" id="IPR001977">
    <property type="entry name" value="Depp_CoAkinase"/>
</dbReference>
<dbReference type="SUPFAM" id="SSF52540">
    <property type="entry name" value="P-loop containing nucleoside triphosphate hydrolases"/>
    <property type="match status" value="1"/>
</dbReference>
<dbReference type="GO" id="GO:0004140">
    <property type="term" value="F:dephospho-CoA kinase activity"/>
    <property type="evidence" value="ECO:0007669"/>
    <property type="project" value="UniProtKB-EC"/>
</dbReference>
<name>A0ABW4YEJ1_9GAMM</name>
<dbReference type="InterPro" id="IPR027417">
    <property type="entry name" value="P-loop_NTPase"/>
</dbReference>
<evidence type="ECO:0000256" key="6">
    <source>
        <dbReference type="NCBIfam" id="TIGR00152"/>
    </source>
</evidence>
<comment type="pathway">
    <text evidence="5">Cofactor biosynthesis; coenzyme A biosynthesis; CoA from (R)-pantothenate: step 5/5.</text>
</comment>
<dbReference type="CDD" id="cd02022">
    <property type="entry name" value="DPCK"/>
    <property type="match status" value="1"/>
</dbReference>
<dbReference type="RefSeq" id="WP_386029055.1">
    <property type="nucleotide sequence ID" value="NZ_JBHUHX010000063.1"/>
</dbReference>
<keyword evidence="5 7" id="KW-0808">Transferase</keyword>
<comment type="function">
    <text evidence="5">Catalyzes the phosphorylation of the 3'-hydroxyl group of dephosphocoenzyme A to form coenzyme A.</text>
</comment>
<dbReference type="PANTHER" id="PTHR10695">
    <property type="entry name" value="DEPHOSPHO-COA KINASE-RELATED"/>
    <property type="match status" value="1"/>
</dbReference>
<evidence type="ECO:0000313" key="8">
    <source>
        <dbReference type="Proteomes" id="UP001597337"/>
    </source>
</evidence>
<evidence type="ECO:0000256" key="5">
    <source>
        <dbReference type="HAMAP-Rule" id="MF_00376"/>
    </source>
</evidence>
<dbReference type="EMBL" id="JBHUHX010000063">
    <property type="protein sequence ID" value="MFD2114113.1"/>
    <property type="molecule type" value="Genomic_DNA"/>
</dbReference>
<reference evidence="8" key="1">
    <citation type="journal article" date="2019" name="Int. J. Syst. Evol. Microbiol.">
        <title>The Global Catalogue of Microorganisms (GCM) 10K type strain sequencing project: providing services to taxonomists for standard genome sequencing and annotation.</title>
        <authorList>
            <consortium name="The Broad Institute Genomics Platform"/>
            <consortium name="The Broad Institute Genome Sequencing Center for Infectious Disease"/>
            <person name="Wu L."/>
            <person name="Ma J."/>
        </authorList>
    </citation>
    <scope>NUCLEOTIDE SEQUENCE [LARGE SCALE GENOMIC DNA]</scope>
    <source>
        <strain evidence="8">KACC 12597</strain>
    </source>
</reference>
<proteinExistence type="inferred from homology"/>
<dbReference type="PANTHER" id="PTHR10695:SF46">
    <property type="entry name" value="BIFUNCTIONAL COENZYME A SYNTHASE-RELATED"/>
    <property type="match status" value="1"/>
</dbReference>
<evidence type="ECO:0000256" key="1">
    <source>
        <dbReference type="ARBA" id="ARBA00009018"/>
    </source>
</evidence>
<keyword evidence="8" id="KW-1185">Reference proteome</keyword>
<keyword evidence="2 5" id="KW-0547">Nucleotide-binding</keyword>
<dbReference type="Gene3D" id="3.40.50.300">
    <property type="entry name" value="P-loop containing nucleotide triphosphate hydrolases"/>
    <property type="match status" value="1"/>
</dbReference>
<dbReference type="EC" id="2.7.1.24" evidence="5 6"/>
<dbReference type="Pfam" id="PF01121">
    <property type="entry name" value="CoaE"/>
    <property type="match status" value="1"/>
</dbReference>
<comment type="similarity">
    <text evidence="1 5">Belongs to the CoaE family.</text>
</comment>
<keyword evidence="3 5" id="KW-0067">ATP-binding</keyword>
<evidence type="ECO:0000256" key="3">
    <source>
        <dbReference type="ARBA" id="ARBA00022840"/>
    </source>
</evidence>
<comment type="caution">
    <text evidence="7">The sequence shown here is derived from an EMBL/GenBank/DDBJ whole genome shotgun (WGS) entry which is preliminary data.</text>
</comment>
<comment type="subcellular location">
    <subcellularLocation>
        <location evidence="5">Cytoplasm</location>
    </subcellularLocation>
</comment>
<protein>
    <recommendedName>
        <fullName evidence="5 6">Dephospho-CoA kinase</fullName>
        <ecNumber evidence="5 6">2.7.1.24</ecNumber>
    </recommendedName>
    <alternativeName>
        <fullName evidence="5">Dephosphocoenzyme A kinase</fullName>
    </alternativeName>
</protein>